<dbReference type="AlphaFoldDB" id="A0A0F3IUC9"/>
<evidence type="ECO:0000313" key="3">
    <source>
        <dbReference type="Proteomes" id="UP000033774"/>
    </source>
</evidence>
<feature type="non-terminal residue" evidence="2">
    <location>
        <position position="288"/>
    </location>
</feature>
<keyword evidence="3" id="KW-1185">Reference proteome</keyword>
<dbReference type="OrthoDB" id="8478731at2"/>
<dbReference type="EMBL" id="LAJY01000108">
    <property type="protein sequence ID" value="KJV10355.1"/>
    <property type="molecule type" value="Genomic_DNA"/>
</dbReference>
<dbReference type="RefSeq" id="WP_045774963.1">
    <property type="nucleotide sequence ID" value="NZ_LAJY01000108.1"/>
</dbReference>
<gene>
    <name evidence="2" type="ORF">VZ95_05420</name>
</gene>
<dbReference type="Proteomes" id="UP000033774">
    <property type="component" value="Unassembled WGS sequence"/>
</dbReference>
<protein>
    <submittedName>
        <fullName evidence="2">Uncharacterized protein</fullName>
    </submittedName>
</protein>
<comment type="caution">
    <text evidence="2">The sequence shown here is derived from an EMBL/GenBank/DDBJ whole genome shotgun (WGS) entry which is preliminary data.</text>
</comment>
<feature type="signal peptide" evidence="1">
    <location>
        <begin position="1"/>
        <end position="31"/>
    </location>
</feature>
<reference evidence="2 3" key="1">
    <citation type="submission" date="2015-03" db="EMBL/GenBank/DDBJ databases">
        <title>Draft genome sequence of Elstera litoralis.</title>
        <authorList>
            <person name="Rahalkar M.C."/>
            <person name="Dhakephalkar P.K."/>
            <person name="Pore S.D."/>
            <person name="Arora P."/>
            <person name="Kapse N.G."/>
            <person name="Pandit P.S."/>
        </authorList>
    </citation>
    <scope>NUCLEOTIDE SEQUENCE [LARGE SCALE GENOMIC DNA]</scope>
    <source>
        <strain evidence="2 3">Dia-1</strain>
    </source>
</reference>
<feature type="chain" id="PRO_5002462587" evidence="1">
    <location>
        <begin position="32"/>
        <end position="288"/>
    </location>
</feature>
<sequence>MISWRSSPSLHRVATGLLLLGLAAAPGGAVAVTLPPADLDAIGLPSPTDPSGPPPLPPDLWQETSRATVAQFLQRLPRDLSSATLRSLAKRLLILEADLPAGPPIQASDAGALLGARLIALTQWGEGAAVDAILARVPARRLAQEDLTRAQVLRAFTAGQEADACARHAQRQGVEDGFWLSIRLACLLLREQPKEAAALLKQIRDQTALNPVLTALADRLGSGKPWADFPWPQQQPVSIPAAAVLRAQGLLLPGLETVPGTGGAALALLAEAPNAPPAQRLAVAEAAA</sequence>
<evidence type="ECO:0000256" key="1">
    <source>
        <dbReference type="SAM" id="SignalP"/>
    </source>
</evidence>
<accession>A0A0F3IUC9</accession>
<evidence type="ECO:0000313" key="2">
    <source>
        <dbReference type="EMBL" id="KJV10355.1"/>
    </source>
</evidence>
<organism evidence="2 3">
    <name type="scientific">Elstera litoralis</name>
    <dbReference type="NCBI Taxonomy" id="552518"/>
    <lineage>
        <taxon>Bacteria</taxon>
        <taxon>Pseudomonadati</taxon>
        <taxon>Pseudomonadota</taxon>
        <taxon>Alphaproteobacteria</taxon>
        <taxon>Rhodospirillales</taxon>
        <taxon>Rhodospirillaceae</taxon>
        <taxon>Elstera</taxon>
    </lineage>
</organism>
<name>A0A0F3IUC9_9PROT</name>
<proteinExistence type="predicted"/>
<keyword evidence="1" id="KW-0732">Signal</keyword>